<reference evidence="1 2" key="1">
    <citation type="journal article" date="2024" name="Science">
        <title>Giant polyketide synthase enzymes in the biosynthesis of giant marine polyether toxins.</title>
        <authorList>
            <person name="Fallon T.R."/>
            <person name="Shende V.V."/>
            <person name="Wierzbicki I.H."/>
            <person name="Pendleton A.L."/>
            <person name="Watervoot N.F."/>
            <person name="Auber R.P."/>
            <person name="Gonzalez D.J."/>
            <person name="Wisecaver J.H."/>
            <person name="Moore B.S."/>
        </authorList>
    </citation>
    <scope>NUCLEOTIDE SEQUENCE [LARGE SCALE GENOMIC DNA]</scope>
    <source>
        <strain evidence="1 2">12B1</strain>
    </source>
</reference>
<proteinExistence type="predicted"/>
<sequence length="181" mass="20070">MRGLLLHNAACSKSRTALQLLKEARAEFDVREYLGQPLSLSELRQLRSSLRESPSKWCRPDAPLASDGEQSEEAVLRAIAERPELLERPIFMRGPWAVVGRPPELVLALVGADLPASAEEAGEWREVYRVDTHGGSARVALVPGEQGAHLLAAHYEAKGHHQGYFVRSWPLQHPVSIRSEV</sequence>
<dbReference type="Proteomes" id="UP001515480">
    <property type="component" value="Unassembled WGS sequence"/>
</dbReference>
<dbReference type="AlphaFoldDB" id="A0AB34IDN2"/>
<dbReference type="InterPro" id="IPR036249">
    <property type="entry name" value="Thioredoxin-like_sf"/>
</dbReference>
<dbReference type="SUPFAM" id="SSF52833">
    <property type="entry name" value="Thioredoxin-like"/>
    <property type="match status" value="1"/>
</dbReference>
<comment type="caution">
    <text evidence="1">The sequence shown here is derived from an EMBL/GenBank/DDBJ whole genome shotgun (WGS) entry which is preliminary data.</text>
</comment>
<dbReference type="Pfam" id="PF03960">
    <property type="entry name" value="ArsC"/>
    <property type="match status" value="1"/>
</dbReference>
<gene>
    <name evidence="1" type="ORF">AB1Y20_016323</name>
</gene>
<keyword evidence="2" id="KW-1185">Reference proteome</keyword>
<dbReference type="PANTHER" id="PTHR30041">
    <property type="entry name" value="ARSENATE REDUCTASE"/>
    <property type="match status" value="1"/>
</dbReference>
<evidence type="ECO:0008006" key="3">
    <source>
        <dbReference type="Google" id="ProtNLM"/>
    </source>
</evidence>
<name>A0AB34IDN2_PRYPA</name>
<accession>A0AB34IDN2</accession>
<dbReference type="PROSITE" id="PS51353">
    <property type="entry name" value="ARSC"/>
    <property type="match status" value="1"/>
</dbReference>
<dbReference type="EMBL" id="JBGBPQ010000029">
    <property type="protein sequence ID" value="KAL1496367.1"/>
    <property type="molecule type" value="Genomic_DNA"/>
</dbReference>
<evidence type="ECO:0000313" key="1">
    <source>
        <dbReference type="EMBL" id="KAL1496367.1"/>
    </source>
</evidence>
<dbReference type="PANTHER" id="PTHR30041:SF4">
    <property type="entry name" value="ARSENATE REDUCTASE"/>
    <property type="match status" value="1"/>
</dbReference>
<evidence type="ECO:0000313" key="2">
    <source>
        <dbReference type="Proteomes" id="UP001515480"/>
    </source>
</evidence>
<protein>
    <recommendedName>
        <fullName evidence="3">Arsenate reductase</fullName>
    </recommendedName>
</protein>
<dbReference type="InterPro" id="IPR006660">
    <property type="entry name" value="Arsenate_reductase-like"/>
</dbReference>
<organism evidence="1 2">
    <name type="scientific">Prymnesium parvum</name>
    <name type="common">Toxic golden alga</name>
    <dbReference type="NCBI Taxonomy" id="97485"/>
    <lineage>
        <taxon>Eukaryota</taxon>
        <taxon>Haptista</taxon>
        <taxon>Haptophyta</taxon>
        <taxon>Prymnesiophyceae</taxon>
        <taxon>Prymnesiales</taxon>
        <taxon>Prymnesiaceae</taxon>
        <taxon>Prymnesium</taxon>
    </lineage>
</organism>
<dbReference type="Gene3D" id="3.40.30.10">
    <property type="entry name" value="Glutaredoxin"/>
    <property type="match status" value="1"/>
</dbReference>